<keyword evidence="4" id="KW-0479">Metal-binding</keyword>
<dbReference type="EC" id="2.3.2.27" evidence="2"/>
<evidence type="ECO:0000256" key="2">
    <source>
        <dbReference type="ARBA" id="ARBA00012483"/>
    </source>
</evidence>
<evidence type="ECO:0000256" key="5">
    <source>
        <dbReference type="ARBA" id="ARBA00022771"/>
    </source>
</evidence>
<accession>A0ABM0YTZ5</accession>
<dbReference type="PANTHER" id="PTHR15710:SF34">
    <property type="entry name" value="E3 UBIQUITIN-PROTEIN LIGASE RHC1A-RELATED"/>
    <property type="match status" value="1"/>
</dbReference>
<feature type="domain" description="RING-type" evidence="10">
    <location>
        <begin position="192"/>
        <end position="233"/>
    </location>
</feature>
<dbReference type="GeneID" id="104782570"/>
<dbReference type="Pfam" id="PF13639">
    <property type="entry name" value="zf-RING_2"/>
    <property type="match status" value="1"/>
</dbReference>
<evidence type="ECO:0000256" key="7">
    <source>
        <dbReference type="ARBA" id="ARBA00022833"/>
    </source>
</evidence>
<keyword evidence="6" id="KW-0833">Ubl conjugation pathway</keyword>
<name>A0ABM0YTZ5_CAMSA</name>
<dbReference type="RefSeq" id="XP_010505840.1">
    <property type="nucleotide sequence ID" value="XM_010507538.2"/>
</dbReference>
<dbReference type="InterPro" id="IPR039525">
    <property type="entry name" value="RNF126-like_zinc-ribbon"/>
</dbReference>
<evidence type="ECO:0000259" key="10">
    <source>
        <dbReference type="PROSITE" id="PS50089"/>
    </source>
</evidence>
<evidence type="ECO:0000313" key="12">
    <source>
        <dbReference type="RefSeq" id="XP_010505840.1"/>
    </source>
</evidence>
<feature type="region of interest" description="Disordered" evidence="9">
    <location>
        <begin position="236"/>
        <end position="328"/>
    </location>
</feature>
<evidence type="ECO:0000256" key="4">
    <source>
        <dbReference type="ARBA" id="ARBA00022723"/>
    </source>
</evidence>
<keyword evidence="5 8" id="KW-0863">Zinc-finger</keyword>
<comment type="catalytic activity">
    <reaction evidence="1">
        <text>S-ubiquitinyl-[E2 ubiquitin-conjugating enzyme]-L-cysteine + [acceptor protein]-L-lysine = [E2 ubiquitin-conjugating enzyme]-L-cysteine + N(6)-ubiquitinyl-[acceptor protein]-L-lysine.</text>
        <dbReference type="EC" id="2.3.2.27"/>
    </reaction>
</comment>
<dbReference type="PROSITE" id="PS50089">
    <property type="entry name" value="ZF_RING_2"/>
    <property type="match status" value="1"/>
</dbReference>
<dbReference type="SMART" id="SM00184">
    <property type="entry name" value="RING"/>
    <property type="match status" value="1"/>
</dbReference>
<reference evidence="12" key="2">
    <citation type="submission" date="2025-08" db="UniProtKB">
        <authorList>
            <consortium name="RefSeq"/>
        </authorList>
    </citation>
    <scope>IDENTIFICATION</scope>
    <source>
        <tissue evidence="12">Leaf</tissue>
    </source>
</reference>
<sequence>MSSSRNTHWCHRCQRAVRLHGQEPVCSYCGGGFVEELDMPQTSPFDMFRAHSHRDVAQRDPTFDLMDAFSAFMGNRLAERNHDREIRGRTITSGPENFPGLAPLLIFGGQVPYRLSGDNAVEALFNGGSPGIGITRGNTGDYFFGPGLEELFEQLSAGTTRRGPPPAPRSSIDALPTIKIAQRHLRSSDSNCPVCKDEFELGSEAKQMPCNHIYHSDCIVPWLVQHNSCPVCRQELPSAGGSSSSQNRTTTRNYRSSSSSSNSTSNSRENGNERRNPFSSLWPFRSSGSSSSSSTQNRGGPRNSETADENHNYHQEQQQQSYMGYSGWPFDY</sequence>
<evidence type="ECO:0000256" key="1">
    <source>
        <dbReference type="ARBA" id="ARBA00000900"/>
    </source>
</evidence>
<dbReference type="CDD" id="cd16667">
    <property type="entry name" value="RING-H2_RNF126-like"/>
    <property type="match status" value="1"/>
</dbReference>
<evidence type="ECO:0000256" key="8">
    <source>
        <dbReference type="PROSITE-ProRule" id="PRU00175"/>
    </source>
</evidence>
<keyword evidence="7" id="KW-0862">Zinc</keyword>
<proteinExistence type="predicted"/>
<dbReference type="InterPro" id="IPR013083">
    <property type="entry name" value="Znf_RING/FYVE/PHD"/>
</dbReference>
<feature type="compositionally biased region" description="Low complexity" evidence="9">
    <location>
        <begin position="242"/>
        <end position="268"/>
    </location>
</feature>
<evidence type="ECO:0000256" key="3">
    <source>
        <dbReference type="ARBA" id="ARBA00022679"/>
    </source>
</evidence>
<reference evidence="11" key="1">
    <citation type="journal article" date="2014" name="Nat. Commun.">
        <title>The emerging biofuel crop Camelina sativa retains a highly undifferentiated hexaploid genome structure.</title>
        <authorList>
            <person name="Kagale S."/>
            <person name="Koh C."/>
            <person name="Nixon J."/>
            <person name="Bollina V."/>
            <person name="Clarke W.E."/>
            <person name="Tuteja R."/>
            <person name="Spillane C."/>
            <person name="Robinson S.J."/>
            <person name="Links M.G."/>
            <person name="Clarke C."/>
            <person name="Higgins E.E."/>
            <person name="Huebert T."/>
            <person name="Sharpe A.G."/>
            <person name="Parkin I.A."/>
        </authorList>
    </citation>
    <scope>NUCLEOTIDE SEQUENCE [LARGE SCALE GENOMIC DNA]</scope>
    <source>
        <strain evidence="11">cv. DH55</strain>
    </source>
</reference>
<evidence type="ECO:0000313" key="11">
    <source>
        <dbReference type="Proteomes" id="UP000694864"/>
    </source>
</evidence>
<keyword evidence="11" id="KW-1185">Reference proteome</keyword>
<dbReference type="Proteomes" id="UP000694864">
    <property type="component" value="Chromosome 4"/>
</dbReference>
<dbReference type="PANTHER" id="PTHR15710">
    <property type="entry name" value="E3 UBIQUITIN-PROTEIN LIGASE PRAJA"/>
    <property type="match status" value="1"/>
</dbReference>
<dbReference type="Pfam" id="PF14369">
    <property type="entry name" value="Zn_ribbon_19"/>
    <property type="match status" value="1"/>
</dbReference>
<dbReference type="Gene3D" id="3.30.40.10">
    <property type="entry name" value="Zinc/RING finger domain, C3HC4 (zinc finger)"/>
    <property type="match status" value="1"/>
</dbReference>
<evidence type="ECO:0000256" key="9">
    <source>
        <dbReference type="SAM" id="MobiDB-lite"/>
    </source>
</evidence>
<gene>
    <name evidence="12" type="primary">LOC104782570</name>
</gene>
<dbReference type="SUPFAM" id="SSF57850">
    <property type="entry name" value="RING/U-box"/>
    <property type="match status" value="1"/>
</dbReference>
<evidence type="ECO:0000256" key="6">
    <source>
        <dbReference type="ARBA" id="ARBA00022786"/>
    </source>
</evidence>
<protein>
    <recommendedName>
        <fullName evidence="2">RING-type E3 ubiquitin transferase</fullName>
        <ecNumber evidence="2">2.3.2.27</ecNumber>
    </recommendedName>
</protein>
<keyword evidence="3" id="KW-0808">Transferase</keyword>
<feature type="compositionally biased region" description="Low complexity" evidence="9">
    <location>
        <begin position="279"/>
        <end position="294"/>
    </location>
</feature>
<dbReference type="InterPro" id="IPR001841">
    <property type="entry name" value="Znf_RING"/>
</dbReference>
<organism evidence="11 12">
    <name type="scientific">Camelina sativa</name>
    <name type="common">False flax</name>
    <name type="synonym">Myagrum sativum</name>
    <dbReference type="NCBI Taxonomy" id="90675"/>
    <lineage>
        <taxon>Eukaryota</taxon>
        <taxon>Viridiplantae</taxon>
        <taxon>Streptophyta</taxon>
        <taxon>Embryophyta</taxon>
        <taxon>Tracheophyta</taxon>
        <taxon>Spermatophyta</taxon>
        <taxon>Magnoliopsida</taxon>
        <taxon>eudicotyledons</taxon>
        <taxon>Gunneridae</taxon>
        <taxon>Pentapetalae</taxon>
        <taxon>rosids</taxon>
        <taxon>malvids</taxon>
        <taxon>Brassicales</taxon>
        <taxon>Brassicaceae</taxon>
        <taxon>Camelineae</taxon>
        <taxon>Camelina</taxon>
    </lineage>
</organism>